<dbReference type="Pfam" id="PF20464">
    <property type="entry name" value="MmeI_N"/>
    <property type="match status" value="1"/>
</dbReference>
<dbReference type="GO" id="GO:0008168">
    <property type="term" value="F:methyltransferase activity"/>
    <property type="evidence" value="ECO:0007669"/>
    <property type="project" value="UniProtKB-KW"/>
</dbReference>
<keyword evidence="2" id="KW-0489">Methyltransferase</keyword>
<keyword evidence="2" id="KW-0808">Transferase</keyword>
<feature type="non-terminal residue" evidence="2">
    <location>
        <position position="81"/>
    </location>
</feature>
<reference evidence="2" key="2">
    <citation type="journal article" date="2014" name="ISME J.">
        <title>Microbial stratification in low pH oxic and suboxic macroscopic growths along an acid mine drainage.</title>
        <authorList>
            <person name="Mendez-Garcia C."/>
            <person name="Mesa V."/>
            <person name="Sprenger R.R."/>
            <person name="Richter M."/>
            <person name="Diez M.S."/>
            <person name="Solano J."/>
            <person name="Bargiela R."/>
            <person name="Golyshina O.V."/>
            <person name="Manteca A."/>
            <person name="Ramos J.L."/>
            <person name="Gallego J.R."/>
            <person name="Llorente I."/>
            <person name="Martins Dos Santos V.A."/>
            <person name="Jensen O.N."/>
            <person name="Pelaez A.I."/>
            <person name="Sanchez J."/>
            <person name="Ferrer M."/>
        </authorList>
    </citation>
    <scope>NUCLEOTIDE SEQUENCE</scope>
</reference>
<dbReference type="EMBL" id="AUZZ01000440">
    <property type="protein sequence ID" value="EQD68060.1"/>
    <property type="molecule type" value="Genomic_DNA"/>
</dbReference>
<dbReference type="AlphaFoldDB" id="T1CJN4"/>
<dbReference type="InterPro" id="IPR046817">
    <property type="entry name" value="MmeI_N"/>
</dbReference>
<name>T1CJN4_9ZZZZ</name>
<feature type="non-terminal residue" evidence="2">
    <location>
        <position position="1"/>
    </location>
</feature>
<protein>
    <submittedName>
        <fullName evidence="2">Type II restriction enzyme, methylase subunit</fullName>
    </submittedName>
</protein>
<gene>
    <name evidence="2" type="ORF">B2A_00565</name>
</gene>
<dbReference type="GO" id="GO:0032259">
    <property type="term" value="P:methylation"/>
    <property type="evidence" value="ECO:0007669"/>
    <property type="project" value="UniProtKB-KW"/>
</dbReference>
<feature type="domain" description="MmeI-like N-terminal" evidence="1">
    <location>
        <begin position="2"/>
        <end position="79"/>
    </location>
</feature>
<comment type="caution">
    <text evidence="2">The sequence shown here is derived from an EMBL/GenBank/DDBJ whole genome shotgun (WGS) entry which is preliminary data.</text>
</comment>
<organism evidence="2">
    <name type="scientific">mine drainage metagenome</name>
    <dbReference type="NCBI Taxonomy" id="410659"/>
    <lineage>
        <taxon>unclassified sequences</taxon>
        <taxon>metagenomes</taxon>
        <taxon>ecological metagenomes</taxon>
    </lineage>
</organism>
<evidence type="ECO:0000313" key="2">
    <source>
        <dbReference type="EMBL" id="EQD68060.1"/>
    </source>
</evidence>
<proteinExistence type="predicted"/>
<sequence length="81" mass="8699">TNNIHILTCDAGQVTTALKALKDSPATVKAKAKFVLATDGVDFEAENLTNGETVPCAYRDFPDHFGFFLPLAGISTVREIT</sequence>
<evidence type="ECO:0000259" key="1">
    <source>
        <dbReference type="Pfam" id="PF20464"/>
    </source>
</evidence>
<accession>T1CJN4</accession>
<reference evidence="2" key="1">
    <citation type="submission" date="2013-08" db="EMBL/GenBank/DDBJ databases">
        <authorList>
            <person name="Mendez C."/>
            <person name="Richter M."/>
            <person name="Ferrer M."/>
            <person name="Sanchez J."/>
        </authorList>
    </citation>
    <scope>NUCLEOTIDE SEQUENCE</scope>
</reference>